<accession>A0ABQ6ZHP4</accession>
<dbReference type="InterPro" id="IPR000223">
    <property type="entry name" value="Pept_S26A_signal_pept_1"/>
</dbReference>
<gene>
    <name evidence="8" type="primary">lepB</name>
    <name evidence="8" type="ORF">CSC78_09055</name>
</gene>
<evidence type="ECO:0000256" key="5">
    <source>
        <dbReference type="ARBA" id="ARBA00022801"/>
    </source>
</evidence>
<protein>
    <recommendedName>
        <fullName evidence="4 6">Signal peptidase I</fullName>
        <ecNumber evidence="3 6">3.4.21.89</ecNumber>
    </recommendedName>
</protein>
<dbReference type="EMBL" id="PDWW01000010">
    <property type="protein sequence ID" value="KAF1725357.1"/>
    <property type="molecule type" value="Genomic_DNA"/>
</dbReference>
<comment type="caution">
    <text evidence="8">The sequence shown here is derived from an EMBL/GenBank/DDBJ whole genome shotgun (WGS) entry which is preliminary data.</text>
</comment>
<keyword evidence="6" id="KW-1133">Transmembrane helix</keyword>
<reference evidence="8 9" key="1">
    <citation type="submission" date="2017-10" db="EMBL/GenBank/DDBJ databases">
        <title>Whole genome sequencing of members of genus Pseudoxanthomonas.</title>
        <authorList>
            <person name="Kumar S."/>
            <person name="Bansal K."/>
            <person name="Kaur A."/>
            <person name="Patil P."/>
            <person name="Sharma S."/>
            <person name="Patil P.B."/>
        </authorList>
    </citation>
    <scope>NUCLEOTIDE SEQUENCE [LARGE SCALE GENOMIC DNA]</scope>
    <source>
        <strain evidence="8 9">DSM 17109</strain>
    </source>
</reference>
<sequence length="183" mass="20339">MSRLRRSIVRLLMASIVLIPAASLAMYAFNPFGARSLDPRQRILGHGLYRVPSSSMLPGIVPEQVLLTRAGYYTKHAPRRGDVVTLFVPEHEGQVWLQRIVGLPGETLGIVDGRVHIDGVALDEPYVAAGNVSMDHSLNFPPTRVPAGHYFMMGDNRDNSMDSRFQPMTKREDITGKVVARLF</sequence>
<dbReference type="PRINTS" id="PR00727">
    <property type="entry name" value="LEADERPTASE"/>
</dbReference>
<dbReference type="NCBIfam" id="TIGR02227">
    <property type="entry name" value="sigpep_I_bact"/>
    <property type="match status" value="1"/>
</dbReference>
<evidence type="ECO:0000313" key="8">
    <source>
        <dbReference type="EMBL" id="KAF1725357.1"/>
    </source>
</evidence>
<dbReference type="CDD" id="cd06530">
    <property type="entry name" value="S26_SPase_I"/>
    <property type="match status" value="1"/>
</dbReference>
<dbReference type="Pfam" id="PF10502">
    <property type="entry name" value="Peptidase_S26"/>
    <property type="match status" value="1"/>
</dbReference>
<proteinExistence type="inferred from homology"/>
<keyword evidence="6" id="KW-0472">Membrane</keyword>
<dbReference type="InterPro" id="IPR019758">
    <property type="entry name" value="Pept_S26A_signal_pept_1_CS"/>
</dbReference>
<comment type="caution">
    <text evidence="6">Lacks conserved residue(s) required for the propagation of feature annotation.</text>
</comment>
<comment type="similarity">
    <text evidence="2 6">Belongs to the peptidase S26 family.</text>
</comment>
<evidence type="ECO:0000256" key="2">
    <source>
        <dbReference type="ARBA" id="ARBA00009370"/>
    </source>
</evidence>
<dbReference type="EC" id="3.4.21.89" evidence="3 6"/>
<keyword evidence="6" id="KW-0812">Transmembrane</keyword>
<evidence type="ECO:0000256" key="4">
    <source>
        <dbReference type="ARBA" id="ARBA00019232"/>
    </source>
</evidence>
<keyword evidence="6" id="KW-0645">Protease</keyword>
<evidence type="ECO:0000259" key="7">
    <source>
        <dbReference type="Pfam" id="PF10502"/>
    </source>
</evidence>
<dbReference type="Proteomes" id="UP000781710">
    <property type="component" value="Unassembled WGS sequence"/>
</dbReference>
<dbReference type="PROSITE" id="PS00761">
    <property type="entry name" value="SPASE_I_3"/>
    <property type="match status" value="1"/>
</dbReference>
<evidence type="ECO:0000256" key="3">
    <source>
        <dbReference type="ARBA" id="ARBA00013208"/>
    </source>
</evidence>
<dbReference type="InterPro" id="IPR036286">
    <property type="entry name" value="LexA/Signal_pep-like_sf"/>
</dbReference>
<evidence type="ECO:0000256" key="1">
    <source>
        <dbReference type="ARBA" id="ARBA00000677"/>
    </source>
</evidence>
<dbReference type="SUPFAM" id="SSF51306">
    <property type="entry name" value="LexA/Signal peptidase"/>
    <property type="match status" value="1"/>
</dbReference>
<evidence type="ECO:0000313" key="9">
    <source>
        <dbReference type="Proteomes" id="UP000781710"/>
    </source>
</evidence>
<comment type="catalytic activity">
    <reaction evidence="1 6">
        <text>Cleavage of hydrophobic, N-terminal signal or leader sequences from secreted and periplasmic proteins.</text>
        <dbReference type="EC" id="3.4.21.89"/>
    </reaction>
</comment>
<comment type="subcellular location">
    <subcellularLocation>
        <location evidence="6">Membrane</location>
        <topology evidence="6">Multi-pass membrane protein</topology>
    </subcellularLocation>
</comment>
<name>A0ABQ6ZHP4_9GAMM</name>
<keyword evidence="9" id="KW-1185">Reference proteome</keyword>
<dbReference type="RefSeq" id="WP_162337592.1">
    <property type="nucleotide sequence ID" value="NZ_JBHSRQ010000013.1"/>
</dbReference>
<dbReference type="PANTHER" id="PTHR43390">
    <property type="entry name" value="SIGNAL PEPTIDASE I"/>
    <property type="match status" value="1"/>
</dbReference>
<feature type="transmembrane region" description="Helical" evidence="6">
    <location>
        <begin position="7"/>
        <end position="29"/>
    </location>
</feature>
<feature type="domain" description="Peptidase S26" evidence="7">
    <location>
        <begin position="48"/>
        <end position="182"/>
    </location>
</feature>
<organism evidence="8 9">
    <name type="scientific">Pseudoxanthomonas japonensis</name>
    <dbReference type="NCBI Taxonomy" id="69284"/>
    <lineage>
        <taxon>Bacteria</taxon>
        <taxon>Pseudomonadati</taxon>
        <taxon>Pseudomonadota</taxon>
        <taxon>Gammaproteobacteria</taxon>
        <taxon>Lysobacterales</taxon>
        <taxon>Lysobacteraceae</taxon>
        <taxon>Pseudoxanthomonas</taxon>
    </lineage>
</organism>
<evidence type="ECO:0000256" key="6">
    <source>
        <dbReference type="RuleBase" id="RU362042"/>
    </source>
</evidence>
<dbReference type="Gene3D" id="2.10.109.10">
    <property type="entry name" value="Umud Fragment, subunit A"/>
    <property type="match status" value="1"/>
</dbReference>
<dbReference type="InterPro" id="IPR019533">
    <property type="entry name" value="Peptidase_S26"/>
</dbReference>
<dbReference type="PANTHER" id="PTHR43390:SF1">
    <property type="entry name" value="CHLOROPLAST PROCESSING PEPTIDASE"/>
    <property type="match status" value="1"/>
</dbReference>
<keyword evidence="5 6" id="KW-0378">Hydrolase</keyword>